<organism evidence="1 2">
    <name type="scientific">Hibiscus syriacus</name>
    <name type="common">Rose of Sharon</name>
    <dbReference type="NCBI Taxonomy" id="106335"/>
    <lineage>
        <taxon>Eukaryota</taxon>
        <taxon>Viridiplantae</taxon>
        <taxon>Streptophyta</taxon>
        <taxon>Embryophyta</taxon>
        <taxon>Tracheophyta</taxon>
        <taxon>Spermatophyta</taxon>
        <taxon>Magnoliopsida</taxon>
        <taxon>eudicotyledons</taxon>
        <taxon>Gunneridae</taxon>
        <taxon>Pentapetalae</taxon>
        <taxon>rosids</taxon>
        <taxon>malvids</taxon>
        <taxon>Malvales</taxon>
        <taxon>Malvaceae</taxon>
        <taxon>Malvoideae</taxon>
        <taxon>Hibiscus</taxon>
    </lineage>
</organism>
<gene>
    <name evidence="1" type="ORF">F3Y22_tig00110505pilonHSYRG00048</name>
</gene>
<name>A0A6A3ACC7_HIBSY</name>
<dbReference type="Proteomes" id="UP000436088">
    <property type="component" value="Unassembled WGS sequence"/>
</dbReference>
<proteinExistence type="predicted"/>
<reference evidence="1" key="1">
    <citation type="submission" date="2019-09" db="EMBL/GenBank/DDBJ databases">
        <title>Draft genome information of white flower Hibiscus syriacus.</title>
        <authorList>
            <person name="Kim Y.-M."/>
        </authorList>
    </citation>
    <scope>NUCLEOTIDE SEQUENCE [LARGE SCALE GENOMIC DNA]</scope>
    <source>
        <strain evidence="1">YM2019G1</strain>
    </source>
</reference>
<dbReference type="PANTHER" id="PTHR31288:SF8">
    <property type="entry name" value="O-FUCOSYLTRANSFERASE 10-RELATED"/>
    <property type="match status" value="1"/>
</dbReference>
<dbReference type="EMBL" id="VEPZ02001014">
    <property type="protein sequence ID" value="KAE8701748.1"/>
    <property type="molecule type" value="Genomic_DNA"/>
</dbReference>
<dbReference type="PANTHER" id="PTHR31288">
    <property type="entry name" value="O-FUCOSYLTRANSFERASE FAMILY PROTEIN"/>
    <property type="match status" value="1"/>
</dbReference>
<dbReference type="AlphaFoldDB" id="A0A6A3ACC7"/>
<accession>A0A6A3ACC7</accession>
<dbReference type="InterPro" id="IPR024709">
    <property type="entry name" value="FucosylTrfase_pln"/>
</dbReference>
<evidence type="ECO:0000313" key="2">
    <source>
        <dbReference type="Proteomes" id="UP000436088"/>
    </source>
</evidence>
<evidence type="ECO:0000313" key="1">
    <source>
        <dbReference type="EMBL" id="KAE8701748.1"/>
    </source>
</evidence>
<keyword evidence="2" id="KW-1185">Reference proteome</keyword>
<sequence length="267" mass="29702">MQCSGCSWTLKCNTSLFLGLNSTMFGDPSLGIYDEDHFIDNLKGYVNVVRELPEALMERYDRNLSDIPNFRVQAWATVNYYLGVVLPILRDQGGQEALPCPSLLVDLKLNTLDLSFLISQLSMENLRGRKTSSSFAKMFPLLYTKESLATLMNLPLLRSRLRNLLGSEASVTCFNQLKVDRANKYSSRLAALDYTVSLFSEVFVTTQGHGYQVLSTPLLGWKAFKEEMKVMLAESDRKGMMAQILDAEAGRSCSFGNQLAGSPTSGS</sequence>
<protein>
    <submittedName>
        <fullName evidence="1">Uncharacterized protein</fullName>
    </submittedName>
</protein>
<comment type="caution">
    <text evidence="1">The sequence shown here is derived from an EMBL/GenBank/DDBJ whole genome shotgun (WGS) entry which is preliminary data.</text>
</comment>